<dbReference type="AlphaFoldDB" id="A0A839UCP4"/>
<evidence type="ECO:0000313" key="3">
    <source>
        <dbReference type="Proteomes" id="UP000554520"/>
    </source>
</evidence>
<sequence length="50" mass="5892">MLDIYPGYDWNGRRARHRKRIRTVAVVISWLIALLFVMALLMVFLSTISQ</sequence>
<keyword evidence="1" id="KW-1133">Transmembrane helix</keyword>
<reference evidence="2 3" key="1">
    <citation type="submission" date="2020-08" db="EMBL/GenBank/DDBJ databases">
        <title>Genomic Encyclopedia of Type Strains, Phase III (KMG-III): the genomes of soil and plant-associated and newly described type strains.</title>
        <authorList>
            <person name="Whitman W."/>
        </authorList>
    </citation>
    <scope>NUCLEOTIDE SEQUENCE [LARGE SCALE GENOMIC DNA]</scope>
    <source>
        <strain evidence="2 3">CECT 7015</strain>
    </source>
</reference>
<comment type="caution">
    <text evidence="2">The sequence shown here is derived from an EMBL/GenBank/DDBJ whole genome shotgun (WGS) entry which is preliminary data.</text>
</comment>
<keyword evidence="3" id="KW-1185">Reference proteome</keyword>
<proteinExistence type="predicted"/>
<organism evidence="2 3">
    <name type="scientific">Phyllobacterium trifolii</name>
    <dbReference type="NCBI Taxonomy" id="300193"/>
    <lineage>
        <taxon>Bacteria</taxon>
        <taxon>Pseudomonadati</taxon>
        <taxon>Pseudomonadota</taxon>
        <taxon>Alphaproteobacteria</taxon>
        <taxon>Hyphomicrobiales</taxon>
        <taxon>Phyllobacteriaceae</taxon>
        <taxon>Phyllobacterium</taxon>
    </lineage>
</organism>
<evidence type="ECO:0000313" key="2">
    <source>
        <dbReference type="EMBL" id="MBB3146149.1"/>
    </source>
</evidence>
<name>A0A839UCP4_9HYPH</name>
<feature type="transmembrane region" description="Helical" evidence="1">
    <location>
        <begin position="21"/>
        <end position="45"/>
    </location>
</feature>
<keyword evidence="1" id="KW-0472">Membrane</keyword>
<dbReference type="EMBL" id="JACHXN010000007">
    <property type="protein sequence ID" value="MBB3146149.1"/>
    <property type="molecule type" value="Genomic_DNA"/>
</dbReference>
<protein>
    <submittedName>
        <fullName evidence="2">Type VI protein secretion system component VasF</fullName>
    </submittedName>
</protein>
<evidence type="ECO:0000256" key="1">
    <source>
        <dbReference type="SAM" id="Phobius"/>
    </source>
</evidence>
<accession>A0A839UCP4</accession>
<gene>
    <name evidence="2" type="ORF">FHS21_002564</name>
</gene>
<dbReference type="Proteomes" id="UP000554520">
    <property type="component" value="Unassembled WGS sequence"/>
</dbReference>
<keyword evidence="1" id="KW-0812">Transmembrane</keyword>